<evidence type="ECO:0000313" key="6">
    <source>
        <dbReference type="Proteomes" id="UP000018888"/>
    </source>
</evidence>
<comment type="caution">
    <text evidence="5">The sequence shown here is derived from an EMBL/GenBank/DDBJ whole genome shotgun (WGS) entry which is preliminary data.</text>
</comment>
<keyword evidence="6" id="KW-1185">Reference proteome</keyword>
<protein>
    <recommendedName>
        <fullName evidence="4">Crinkler effector protein N-terminal domain-containing protein</fullName>
    </recommendedName>
</protein>
<proteinExistence type="predicted"/>
<dbReference type="InterPro" id="IPR052980">
    <property type="entry name" value="Crinkler_effector"/>
</dbReference>
<dbReference type="AlphaFoldDB" id="A0A2H5TNL7"/>
<evidence type="ECO:0000256" key="1">
    <source>
        <dbReference type="ARBA" id="ARBA00004340"/>
    </source>
</evidence>
<dbReference type="SUPFAM" id="SSF52540">
    <property type="entry name" value="P-loop containing nucleoside triphosphate hydrolases"/>
    <property type="match status" value="1"/>
</dbReference>
<dbReference type="PANTHER" id="PTHR33129:SF1">
    <property type="entry name" value="ATP-BINDING PROTEIN"/>
    <property type="match status" value="1"/>
</dbReference>
<evidence type="ECO:0000256" key="3">
    <source>
        <dbReference type="ARBA" id="ARBA00022525"/>
    </source>
</evidence>
<comment type="subcellular location">
    <subcellularLocation>
        <location evidence="1">Host cell</location>
    </subcellularLocation>
    <subcellularLocation>
        <location evidence="2">Secreted</location>
    </subcellularLocation>
</comment>
<reference evidence="5 6" key="1">
    <citation type="journal article" date="2013" name="Proc. Natl. Acad. Sci. U.S.A.">
        <title>Genome of an arbuscular mycorrhizal fungus provides insight into the oldest plant symbiosis.</title>
        <authorList>
            <person name="Tisserant E."/>
            <person name="Malbreil M."/>
            <person name="Kuo A."/>
            <person name="Kohler A."/>
            <person name="Symeonidi A."/>
            <person name="Balestrini R."/>
            <person name="Charron P."/>
            <person name="Duensing N."/>
            <person name="Frei Dit Frey N."/>
            <person name="Gianinazzi-Pearson V."/>
            <person name="Gilbert L.B."/>
            <person name="Handa Y."/>
            <person name="Herr J.R."/>
            <person name="Hijri M."/>
            <person name="Koul R."/>
            <person name="Kawaguchi M."/>
            <person name="Krajinski F."/>
            <person name="Lammers P.J."/>
            <person name="Masclaux F.G."/>
            <person name="Murat C."/>
            <person name="Morin E."/>
            <person name="Ndikumana S."/>
            <person name="Pagni M."/>
            <person name="Petitpierre D."/>
            <person name="Requena N."/>
            <person name="Rosikiewicz P."/>
            <person name="Riley R."/>
            <person name="Saito K."/>
            <person name="San Clemente H."/>
            <person name="Shapiro H."/>
            <person name="van Tuinen D."/>
            <person name="Becard G."/>
            <person name="Bonfante P."/>
            <person name="Paszkowski U."/>
            <person name="Shachar-Hill Y.Y."/>
            <person name="Tuskan G.A."/>
            <person name="Young P.W."/>
            <person name="Sanders I.R."/>
            <person name="Henrissat B."/>
            <person name="Rensing S.A."/>
            <person name="Grigoriev I.V."/>
            <person name="Corradi N."/>
            <person name="Roux C."/>
            <person name="Martin F."/>
        </authorList>
    </citation>
    <scope>NUCLEOTIDE SEQUENCE [LARGE SCALE GENOMIC DNA]</scope>
    <source>
        <strain evidence="5 6">DAOM 197198</strain>
    </source>
</reference>
<dbReference type="GO" id="GO:0043657">
    <property type="term" value="C:host cell"/>
    <property type="evidence" value="ECO:0007669"/>
    <property type="project" value="UniProtKB-SubCell"/>
</dbReference>
<gene>
    <name evidence="5" type="ORF">GLOIN_2v1761221</name>
</gene>
<sequence length="524" mass="61358">MVFCFVIGNSVNTAFEVIEDEKTTISRLKEIIFGKNQKCFSDIDANKLRLWRVNIPWDSGDKLGKLELLRTRSSNEDIIIQKLGGELLYPNMDIGNIFTQDSKDIQIIVQLPSLPAITGKRKMVEDEEDEFQAKKEKLKRIQFHIPAGILRGSLEMHQQDEEKFQNLINSLPNINIQDKVFKIPRLPGDNEDTYIYNRECYKYLCNFILEDTKFRRYLITGNPGIGKTFFGRLMLIELLKRNKSVLLDCETFTVWIHPTGEIYTVVNKTQYRQMAEQPNVWCIIDGKRDQVGHDFSNGKLIMVSSPKKAIVRDFAKQWCRSLYMPTWNENELEECWNNLYRKSGKFTLKSVKDKFKLCGGIAQWIFNDHQSLSDIDSVIKQALISVELNMLYNQAKDFSDDEYTYKLIHINTNIKRTDEAEPYTESFYFFASDNVAKQCLKKFKKNYKQRLCSFIESTKNIPEMRSLCEQLFKLVSHEILRQEKVFPVHKLTDDGKLEPETTITLESLKEIFFNNFSDIKENIR</sequence>
<evidence type="ECO:0000259" key="4">
    <source>
        <dbReference type="Pfam" id="PF20147"/>
    </source>
</evidence>
<dbReference type="VEuPathDB" id="FungiDB:RhiirFUN_002123"/>
<name>A0A2H5TNL7_RHIID</name>
<reference evidence="5 6" key="2">
    <citation type="journal article" date="2018" name="New Phytol.">
        <title>High intraspecific genome diversity in the model arbuscular mycorrhizal symbiont Rhizophagus irregularis.</title>
        <authorList>
            <person name="Chen E.C.H."/>
            <person name="Morin E."/>
            <person name="Beaudet D."/>
            <person name="Noel J."/>
            <person name="Yildirir G."/>
            <person name="Ndikumana S."/>
            <person name="Charron P."/>
            <person name="St-Onge C."/>
            <person name="Giorgi J."/>
            <person name="Kruger M."/>
            <person name="Marton T."/>
            <person name="Ropars J."/>
            <person name="Grigoriev I.V."/>
            <person name="Hainaut M."/>
            <person name="Henrissat B."/>
            <person name="Roux C."/>
            <person name="Martin F."/>
            <person name="Corradi N."/>
        </authorList>
    </citation>
    <scope>NUCLEOTIDE SEQUENCE [LARGE SCALE GENOMIC DNA]</scope>
    <source>
        <strain evidence="5 6">DAOM 197198</strain>
    </source>
</reference>
<evidence type="ECO:0000313" key="5">
    <source>
        <dbReference type="EMBL" id="POG83189.1"/>
    </source>
</evidence>
<keyword evidence="3" id="KW-0964">Secreted</keyword>
<dbReference type="InterPro" id="IPR027417">
    <property type="entry name" value="P-loop_NTPase"/>
</dbReference>
<evidence type="ECO:0000256" key="2">
    <source>
        <dbReference type="ARBA" id="ARBA00004613"/>
    </source>
</evidence>
<feature type="domain" description="Crinkler effector protein N-terminal" evidence="4">
    <location>
        <begin position="3"/>
        <end position="110"/>
    </location>
</feature>
<dbReference type="Proteomes" id="UP000018888">
    <property type="component" value="Unassembled WGS sequence"/>
</dbReference>
<dbReference type="GO" id="GO:0005576">
    <property type="term" value="C:extracellular region"/>
    <property type="evidence" value="ECO:0007669"/>
    <property type="project" value="UniProtKB-SubCell"/>
</dbReference>
<organism evidence="5 6">
    <name type="scientific">Rhizophagus irregularis (strain DAOM 181602 / DAOM 197198 / MUCL 43194)</name>
    <name type="common">Arbuscular mycorrhizal fungus</name>
    <name type="synonym">Glomus intraradices</name>
    <dbReference type="NCBI Taxonomy" id="747089"/>
    <lineage>
        <taxon>Eukaryota</taxon>
        <taxon>Fungi</taxon>
        <taxon>Fungi incertae sedis</taxon>
        <taxon>Mucoromycota</taxon>
        <taxon>Glomeromycotina</taxon>
        <taxon>Glomeromycetes</taxon>
        <taxon>Glomerales</taxon>
        <taxon>Glomeraceae</taxon>
        <taxon>Rhizophagus</taxon>
    </lineage>
</organism>
<dbReference type="EMBL" id="AUPC02000001">
    <property type="protein sequence ID" value="POG83189.1"/>
    <property type="molecule type" value="Genomic_DNA"/>
</dbReference>
<dbReference type="InterPro" id="IPR045379">
    <property type="entry name" value="Crinkler_N"/>
</dbReference>
<accession>A0A2H5TNL7</accession>
<dbReference type="PANTHER" id="PTHR33129">
    <property type="entry name" value="PROTEIN KINASE DOMAIN-CONTAINING PROTEIN-RELATED"/>
    <property type="match status" value="1"/>
</dbReference>
<dbReference type="Pfam" id="PF20147">
    <property type="entry name" value="Crinkler"/>
    <property type="match status" value="1"/>
</dbReference>